<dbReference type="PANTHER" id="PTHR34597">
    <property type="entry name" value="SLR1661 PROTEIN"/>
    <property type="match status" value="1"/>
</dbReference>
<dbReference type="RefSeq" id="WP_206595445.1">
    <property type="nucleotide sequence ID" value="NZ_JAFKCS010000019.1"/>
</dbReference>
<evidence type="ECO:0000259" key="6">
    <source>
        <dbReference type="Pfam" id="PF08479"/>
    </source>
</evidence>
<feature type="chain" id="PRO_5047015156" evidence="4">
    <location>
        <begin position="28"/>
        <end position="557"/>
    </location>
</feature>
<dbReference type="EMBL" id="JAFKCS010000019">
    <property type="protein sequence ID" value="MBN7821497.1"/>
    <property type="molecule type" value="Genomic_DNA"/>
</dbReference>
<dbReference type="Gene3D" id="3.10.20.310">
    <property type="entry name" value="membrane protein fhac"/>
    <property type="match status" value="1"/>
</dbReference>
<evidence type="ECO:0000256" key="4">
    <source>
        <dbReference type="SAM" id="SignalP"/>
    </source>
</evidence>
<gene>
    <name evidence="7" type="ORF">J0A65_16630</name>
</gene>
<dbReference type="Gene3D" id="2.40.160.50">
    <property type="entry name" value="membrane protein fhac: a member of the omp85/tpsb transporter family"/>
    <property type="match status" value="1"/>
</dbReference>
<feature type="domain" description="Haemolysin activator HlyB C-terminal" evidence="5">
    <location>
        <begin position="210"/>
        <end position="497"/>
    </location>
</feature>
<organism evidence="7 8">
    <name type="scientific">Bowmanella yangjiangensis</name>
    <dbReference type="NCBI Taxonomy" id="2811230"/>
    <lineage>
        <taxon>Bacteria</taxon>
        <taxon>Pseudomonadati</taxon>
        <taxon>Pseudomonadota</taxon>
        <taxon>Gammaproteobacteria</taxon>
        <taxon>Alteromonadales</taxon>
        <taxon>Alteromonadaceae</taxon>
        <taxon>Bowmanella</taxon>
    </lineage>
</organism>
<keyword evidence="1" id="KW-1134">Transmembrane beta strand</keyword>
<accession>A0ABS3CWJ1</accession>
<keyword evidence="8" id="KW-1185">Reference proteome</keyword>
<comment type="caution">
    <text evidence="7">The sequence shown here is derived from an EMBL/GenBank/DDBJ whole genome shotgun (WGS) entry which is preliminary data.</text>
</comment>
<evidence type="ECO:0000256" key="2">
    <source>
        <dbReference type="ARBA" id="ARBA00022692"/>
    </source>
</evidence>
<keyword evidence="1" id="KW-0472">Membrane</keyword>
<reference evidence="7 8" key="1">
    <citation type="submission" date="2021-03" db="EMBL/GenBank/DDBJ databases">
        <title>novel species isolated from a fishpond in China.</title>
        <authorList>
            <person name="Lu H."/>
            <person name="Cai Z."/>
        </authorList>
    </citation>
    <scope>NUCLEOTIDE SEQUENCE [LARGE SCALE GENOMIC DNA]</scope>
    <source>
        <strain evidence="7 8">Y57</strain>
    </source>
</reference>
<dbReference type="Pfam" id="PF03865">
    <property type="entry name" value="ShlB"/>
    <property type="match status" value="1"/>
</dbReference>
<protein>
    <submittedName>
        <fullName evidence="7">ShlB/FhaC/HecB family hemolysin secretion/activation protein</fullName>
    </submittedName>
</protein>
<evidence type="ECO:0000256" key="3">
    <source>
        <dbReference type="ARBA" id="ARBA00023237"/>
    </source>
</evidence>
<dbReference type="Pfam" id="PF08479">
    <property type="entry name" value="POTRA_2"/>
    <property type="match status" value="1"/>
</dbReference>
<dbReference type="InterPro" id="IPR005565">
    <property type="entry name" value="Hemolysn_activator_HlyB_C"/>
</dbReference>
<keyword evidence="4" id="KW-0732">Signal</keyword>
<sequence>MSKRFVVLIRRAMMLIMCLALNSQALANQVNSAGSALRDLQSPRLQTPPEPPQALSAIKVANTQPQEDGQLSVTLKAFKFTGNSAFSQEQLSAQLHDLLGQPLTLAQLHGAAERISVFYREQGWLLARALLPAQEISDETLLIQVLEGRFDKVRLHNDSGADEQVIRRAMRGLEDGDGIRVGPLENALMNIDALPGTQVGSRLSAGDELGTSYLDLFVQDAPWLQGNISLDNYGNTYNGAHRLNLGLLMANPFGGADAIQFQALVSDEGQLFVSSGYELPVGPWNTRIGAEFSWLKYRLGKEFKALDSQGRATSASAFVSHSWWQQRSWGLSSRLEWRYRQLTDEQLGLVSEKRLNSLVFDLLSGYWRDSWWGDSANSYRLSLSHGQLTLLSPYAQAADLLNTAGSYNKVALVLLRQQALSRRLSLQLNLRGQLADKNLDASEKLSLGGAYGVRAFPQGEAAGDEGWLASAELRYRLNPYWQLAAFVDAGGIRYNKDPVPGLGNQRSLKAAGVGAYWQPDADWQVSINLARALGDEVPVSDDDPQDMYVWGLVQRRF</sequence>
<evidence type="ECO:0000256" key="1">
    <source>
        <dbReference type="ARBA" id="ARBA00022452"/>
    </source>
</evidence>
<keyword evidence="2" id="KW-0812">Transmembrane</keyword>
<dbReference type="PANTHER" id="PTHR34597:SF1">
    <property type="entry name" value="HEME_HEMOPEXIN TRANSPORTER PROTEIN HUXB"/>
    <property type="match status" value="1"/>
</dbReference>
<evidence type="ECO:0000259" key="5">
    <source>
        <dbReference type="Pfam" id="PF03865"/>
    </source>
</evidence>
<keyword evidence="3" id="KW-0998">Cell outer membrane</keyword>
<evidence type="ECO:0000313" key="8">
    <source>
        <dbReference type="Proteomes" id="UP000663992"/>
    </source>
</evidence>
<dbReference type="Proteomes" id="UP000663992">
    <property type="component" value="Unassembled WGS sequence"/>
</dbReference>
<name>A0ABS3CWJ1_9ALTE</name>
<evidence type="ECO:0000313" key="7">
    <source>
        <dbReference type="EMBL" id="MBN7821497.1"/>
    </source>
</evidence>
<feature type="signal peptide" evidence="4">
    <location>
        <begin position="1"/>
        <end position="27"/>
    </location>
</feature>
<dbReference type="InterPro" id="IPR013686">
    <property type="entry name" value="Polypept-transport_assoc_ShlB"/>
</dbReference>
<proteinExistence type="predicted"/>
<feature type="domain" description="Polypeptide-transport-associated ShlB-type" evidence="6">
    <location>
        <begin position="74"/>
        <end position="148"/>
    </location>
</feature>
<dbReference type="InterPro" id="IPR051544">
    <property type="entry name" value="TPS_OM_transporter"/>
</dbReference>